<evidence type="ECO:0000256" key="14">
    <source>
        <dbReference type="ARBA" id="ARBA00026054"/>
    </source>
</evidence>
<keyword evidence="4" id="KW-0997">Cell inner membrane</keyword>
<keyword evidence="19" id="KW-1185">Reference proteome</keyword>
<evidence type="ECO:0000256" key="17">
    <source>
        <dbReference type="RuleBase" id="RU003848"/>
    </source>
</evidence>
<keyword evidence="6 16" id="KW-0812">Transmembrane</keyword>
<organism evidence="18 19">
    <name type="scientific">secondary endosymbiont of Ctenarytaina eucalypti</name>
    <dbReference type="NCBI Taxonomy" id="1199245"/>
    <lineage>
        <taxon>Bacteria</taxon>
        <taxon>Pseudomonadati</taxon>
        <taxon>Pseudomonadota</taxon>
        <taxon>Gammaproteobacteria</taxon>
        <taxon>Enterobacterales</taxon>
        <taxon>Enterobacteriaceae</taxon>
        <taxon>aphid secondary symbionts</taxon>
    </lineage>
</organism>
<protein>
    <recommendedName>
        <fullName evidence="16">ATP synthase subunit b</fullName>
    </recommendedName>
    <alternativeName>
        <fullName evidence="16">ATP synthase F(0) sector subunit b</fullName>
    </alternativeName>
    <alternativeName>
        <fullName evidence="16">ATPase subunit I</fullName>
    </alternativeName>
    <alternativeName>
        <fullName evidence="16">F-type ATPase subunit b</fullName>
        <shortName evidence="16">F-ATPase subunit b</shortName>
    </alternativeName>
</protein>
<evidence type="ECO:0000256" key="2">
    <source>
        <dbReference type="ARBA" id="ARBA00022448"/>
    </source>
</evidence>
<evidence type="ECO:0000256" key="6">
    <source>
        <dbReference type="ARBA" id="ARBA00022692"/>
    </source>
</evidence>
<comment type="subunit">
    <text evidence="14">F-type ATPases have 2 components, F(1) - the catalytic core - and F(0) - the membrane proton channel. F(1) has five subunits: alpha(3), beta(3), gamma(1), delta(1), epsilon(1). F(0) has four main subunits: a(1), b(2) and c(10-14). The alpha and beta chains form an alternating ring which encloses part of the gamma chain. F(1) is attached to F(0) by a central stalk formed by the gamma and epsilon chains, while a peripheral stalk is formed by the delta and b chains.</text>
</comment>
<evidence type="ECO:0000256" key="8">
    <source>
        <dbReference type="ARBA" id="ARBA00022989"/>
    </source>
</evidence>
<comment type="subcellular location">
    <subcellularLocation>
        <location evidence="16">Cell membrane</location>
        <topology evidence="16">Single-pass membrane protein</topology>
    </subcellularLocation>
    <subcellularLocation>
        <location evidence="15">Endomembrane system</location>
        <topology evidence="15">Single-pass membrane protein</topology>
    </subcellularLocation>
</comment>
<evidence type="ECO:0000256" key="4">
    <source>
        <dbReference type="ARBA" id="ARBA00022519"/>
    </source>
</evidence>
<dbReference type="Pfam" id="PF00430">
    <property type="entry name" value="ATP-synt_B"/>
    <property type="match status" value="1"/>
</dbReference>
<dbReference type="SUPFAM" id="SSF81573">
    <property type="entry name" value="F1F0 ATP synthase subunit B, membrane domain"/>
    <property type="match status" value="1"/>
</dbReference>
<dbReference type="HAMAP" id="MF_01398">
    <property type="entry name" value="ATP_synth_b_bprime"/>
    <property type="match status" value="1"/>
</dbReference>
<accession>J3YS80</accession>
<dbReference type="InterPro" id="IPR050059">
    <property type="entry name" value="ATP_synthase_B_chain"/>
</dbReference>
<evidence type="ECO:0000256" key="1">
    <source>
        <dbReference type="ARBA" id="ARBA00005513"/>
    </source>
</evidence>
<evidence type="ECO:0000313" key="19">
    <source>
        <dbReference type="Proteomes" id="UP000003936"/>
    </source>
</evidence>
<dbReference type="Proteomes" id="UP000003936">
    <property type="component" value="Chromosome"/>
</dbReference>
<dbReference type="GO" id="GO:0012505">
    <property type="term" value="C:endomembrane system"/>
    <property type="evidence" value="ECO:0007669"/>
    <property type="project" value="UniProtKB-SubCell"/>
</dbReference>
<evidence type="ECO:0000256" key="7">
    <source>
        <dbReference type="ARBA" id="ARBA00022781"/>
    </source>
</evidence>
<evidence type="ECO:0000313" key="18">
    <source>
        <dbReference type="EMBL" id="AFP85033.1"/>
    </source>
</evidence>
<dbReference type="InterPro" id="IPR002146">
    <property type="entry name" value="ATP_synth_b/b'su_bac/chlpt"/>
</dbReference>
<dbReference type="GO" id="GO:0046961">
    <property type="term" value="F:proton-transporting ATPase activity, rotational mechanism"/>
    <property type="evidence" value="ECO:0007669"/>
    <property type="project" value="TreeGrafter"/>
</dbReference>
<feature type="transmembrane region" description="Helical" evidence="16">
    <location>
        <begin position="6"/>
        <end position="26"/>
    </location>
</feature>
<dbReference type="KEGG" id="sect:A359_06470"/>
<evidence type="ECO:0000256" key="3">
    <source>
        <dbReference type="ARBA" id="ARBA00022475"/>
    </source>
</evidence>
<keyword evidence="5 16" id="KW-0138">CF(0)</keyword>
<dbReference type="PANTHER" id="PTHR33445:SF1">
    <property type="entry name" value="ATP SYNTHASE SUBUNIT B"/>
    <property type="match status" value="1"/>
</dbReference>
<dbReference type="STRING" id="1199245.A359_06470"/>
<name>J3YS80_9ENTR</name>
<dbReference type="CDD" id="cd06503">
    <property type="entry name" value="ATP-synt_Fo_b"/>
    <property type="match status" value="1"/>
</dbReference>
<keyword evidence="3 16" id="KW-1003">Cell membrane</keyword>
<keyword evidence="11 16" id="KW-0066">ATP synthesis</keyword>
<dbReference type="InterPro" id="IPR005864">
    <property type="entry name" value="ATP_synth_F0_bsu_bac"/>
</dbReference>
<dbReference type="NCBIfam" id="TIGR01144">
    <property type="entry name" value="ATP_synt_b"/>
    <property type="match status" value="1"/>
</dbReference>
<evidence type="ECO:0000256" key="12">
    <source>
        <dbReference type="ARBA" id="ARBA00025198"/>
    </source>
</evidence>
<dbReference type="GO" id="GO:0005886">
    <property type="term" value="C:plasma membrane"/>
    <property type="evidence" value="ECO:0007669"/>
    <property type="project" value="UniProtKB-SubCell"/>
</dbReference>
<evidence type="ECO:0000256" key="13">
    <source>
        <dbReference type="ARBA" id="ARBA00025614"/>
    </source>
</evidence>
<keyword evidence="10 16" id="KW-0472">Membrane</keyword>
<dbReference type="GO" id="GO:0046933">
    <property type="term" value="F:proton-transporting ATP synthase activity, rotational mechanism"/>
    <property type="evidence" value="ECO:0007669"/>
    <property type="project" value="UniProtKB-UniRule"/>
</dbReference>
<evidence type="ECO:0000256" key="5">
    <source>
        <dbReference type="ARBA" id="ARBA00022547"/>
    </source>
</evidence>
<keyword evidence="2 16" id="KW-0813">Transport</keyword>
<evidence type="ECO:0000256" key="9">
    <source>
        <dbReference type="ARBA" id="ARBA00023065"/>
    </source>
</evidence>
<comment type="similarity">
    <text evidence="1 16 17">Belongs to the ATPase B chain family.</text>
</comment>
<dbReference type="HOGENOM" id="CLU_079215_4_5_6"/>
<dbReference type="InterPro" id="IPR028987">
    <property type="entry name" value="ATP_synth_B-like_membr_sf"/>
</dbReference>
<dbReference type="AlphaFoldDB" id="J3YS80"/>
<evidence type="ECO:0000256" key="16">
    <source>
        <dbReference type="HAMAP-Rule" id="MF_01398"/>
    </source>
</evidence>
<proteinExistence type="inferred from homology"/>
<evidence type="ECO:0000256" key="11">
    <source>
        <dbReference type="ARBA" id="ARBA00023310"/>
    </source>
</evidence>
<dbReference type="OrthoDB" id="9788020at2"/>
<dbReference type="PATRIC" id="fig|1199245.3.peg.771"/>
<dbReference type="EMBL" id="CP003546">
    <property type="protein sequence ID" value="AFP85033.1"/>
    <property type="molecule type" value="Genomic_DNA"/>
</dbReference>
<evidence type="ECO:0000256" key="15">
    <source>
        <dbReference type="ARBA" id="ARBA00037847"/>
    </source>
</evidence>
<dbReference type="RefSeq" id="WP_014888331.1">
    <property type="nucleotide sequence ID" value="NC_018419.1"/>
</dbReference>
<comment type="subunit">
    <text evidence="16">F-type ATPases have 2 components, F(1) - the catalytic core - and F(0) - the membrane proton channel. F(1) has five subunits: alpha(3), beta(3), gamma(1), delta(1), epsilon(1). F(0) has three main subunits: a(1), b(2) and c(10-14). The alpha and beta chains form an alternating ring which encloses part of the gamma chain. F(1) is attached to F(0) by a central stalk formed by the gamma and epsilon chains, while a peripheral stalk is formed by the delta and b chains.</text>
</comment>
<evidence type="ECO:0000256" key="10">
    <source>
        <dbReference type="ARBA" id="ARBA00023136"/>
    </source>
</evidence>
<comment type="function">
    <text evidence="12 16">F(1)F(0) ATP synthase produces ATP from ADP in the presence of a proton or sodium gradient. F-type ATPases consist of two structural domains, F(1) containing the extramembraneous catalytic core and F(0) containing the membrane proton channel, linked together by a central stalk and a peripheral stalk. During catalysis, ATP synthesis in the catalytic domain of F(1) is coupled via a rotary mechanism of the central stalk subunits to proton translocation.</text>
</comment>
<keyword evidence="8 16" id="KW-1133">Transmembrane helix</keyword>
<dbReference type="NCBIfam" id="NF004413">
    <property type="entry name" value="PRK05759.1-4"/>
    <property type="match status" value="1"/>
</dbReference>
<keyword evidence="7 16" id="KW-0375">Hydrogen ion transport</keyword>
<dbReference type="NCBIfam" id="NF004411">
    <property type="entry name" value="PRK05759.1-2"/>
    <property type="match status" value="1"/>
</dbReference>
<dbReference type="FunFam" id="1.20.5.620:FF:000001">
    <property type="entry name" value="ATP synthase subunit b"/>
    <property type="match status" value="1"/>
</dbReference>
<keyword evidence="9 16" id="KW-0406">Ion transport</keyword>
<dbReference type="PANTHER" id="PTHR33445">
    <property type="entry name" value="ATP SYNTHASE SUBUNIT B', CHLOROPLASTIC"/>
    <property type="match status" value="1"/>
</dbReference>
<dbReference type="Gene3D" id="1.20.5.620">
    <property type="entry name" value="F1F0 ATP synthase subunit B, membrane domain"/>
    <property type="match status" value="1"/>
</dbReference>
<gene>
    <name evidence="16" type="primary">atpF</name>
    <name evidence="18" type="ORF">A359_06470</name>
</gene>
<dbReference type="GO" id="GO:0045259">
    <property type="term" value="C:proton-transporting ATP synthase complex"/>
    <property type="evidence" value="ECO:0007669"/>
    <property type="project" value="UniProtKB-KW"/>
</dbReference>
<sequence>MNLNATILGQAIAFILFVLFCMKYVWPPLMSAIDMRQKEIAAGLAAAERAQIDLEIAHNAANEHLQQARLEARVIIEQAHKRKGQVIEEARTAAEMERNKILAHARTKINAEYNRAREGLRKQVATLAVAAAEKIIERSLYEHNTDIIDKIIDEL</sequence>
<reference evidence="18 19" key="1">
    <citation type="journal article" date="2012" name="Mol. Biol. Evol.">
        <title>Genome reduction and co-evolution between the primary and secondary bacterial symbionts of psyllids.</title>
        <authorList>
            <person name="Sloan D.B."/>
            <person name="Moran N.A."/>
        </authorList>
    </citation>
    <scope>NUCLEOTIDE SEQUENCE [LARGE SCALE GENOMIC DNA]</scope>
    <source>
        <strain evidence="18">Ceuc_S</strain>
    </source>
</reference>
<comment type="function">
    <text evidence="13">Component of the F(0) channel, it forms part of the peripheral stalk, linking F(1) to F(0). The b'-subunit is a diverged and duplicated form of b found in plants and photosynthetic bacteria.</text>
</comment>